<evidence type="ECO:0008006" key="5">
    <source>
        <dbReference type="Google" id="ProtNLM"/>
    </source>
</evidence>
<dbReference type="SUPFAM" id="SSF54695">
    <property type="entry name" value="POZ domain"/>
    <property type="match status" value="1"/>
</dbReference>
<reference evidence="3 4" key="1">
    <citation type="submission" date="2024-04" db="EMBL/GenBank/DDBJ databases">
        <authorList>
            <person name="Rising A."/>
            <person name="Reimegard J."/>
            <person name="Sonavane S."/>
            <person name="Akerstrom W."/>
            <person name="Nylinder S."/>
            <person name="Hedman E."/>
            <person name="Kallberg Y."/>
        </authorList>
    </citation>
    <scope>NUCLEOTIDE SEQUENCE [LARGE SCALE GENOMIC DNA]</scope>
</reference>
<dbReference type="GO" id="GO:0030163">
    <property type="term" value="P:protein catabolic process"/>
    <property type="evidence" value="ECO:0007669"/>
    <property type="project" value="UniProtKB-ARBA"/>
</dbReference>
<dbReference type="SUPFAM" id="SSF49599">
    <property type="entry name" value="TRAF domain-like"/>
    <property type="match status" value="1"/>
</dbReference>
<evidence type="ECO:0000313" key="4">
    <source>
        <dbReference type="Proteomes" id="UP001497382"/>
    </source>
</evidence>
<dbReference type="InterPro" id="IPR002083">
    <property type="entry name" value="MATH/TRAF_dom"/>
</dbReference>
<dbReference type="CDD" id="cd00121">
    <property type="entry name" value="MATH"/>
    <property type="match status" value="1"/>
</dbReference>
<dbReference type="PROSITE" id="PS50097">
    <property type="entry name" value="BTB"/>
    <property type="match status" value="1"/>
</dbReference>
<dbReference type="Proteomes" id="UP001497382">
    <property type="component" value="Unassembled WGS sequence"/>
</dbReference>
<sequence length="513" mass="58726">MNNRRKECTFLWFIENYSYCLSKNGKSMLSPKFTSEELDGTDWILMLYPKGRCDYSKDHVSLFLGRYANDAGPEDLSVKYELSLLAGDQSSLLSRDFEFTFQKCTSDGAHQLVQTSEIHLQRKAEYLPNDTLSVRCKIWKGEGDVLNTEQITVRTRIITTTISFLHVVENFSKLQPNVKNTVKVQPRSKKRRVFLSNLYFTNDSCCEETITIEILLSDAKQILRKCKLSLIEASGNMIDCGTTSYGYDATRGVIFEVPLTLTREVVTNKKSEYLPNDKLSLLCECTFLTGIKTETIEETRHELPMGVKKQKTSHVHNVDVYKPAETISGYPSASDDIKALYINKCLTDIKLKTKTKSFRAHKIMLCARSPAFKAILTSNVKEKNNTCIHVDDLENDTVEQLLLFLYTDNLENLHCKRATQLYYAAHKYQIEKLKAICSSFLAENLCSSNATAVLLLADTHNDSNLKRIVEDFILKHEDQVFGSNDWEKLIETNPQLVINTMHLKYKRKKNELN</sequence>
<keyword evidence="4" id="KW-1185">Reference proteome</keyword>
<dbReference type="Gene3D" id="3.30.710.10">
    <property type="entry name" value="Potassium Channel Kv1.1, Chain A"/>
    <property type="match status" value="1"/>
</dbReference>
<dbReference type="Pfam" id="PF00651">
    <property type="entry name" value="BTB"/>
    <property type="match status" value="1"/>
</dbReference>
<dbReference type="Gene3D" id="2.60.210.10">
    <property type="entry name" value="Apoptosis, Tumor Necrosis Factor Receptor Associated Protein 2, Chain A"/>
    <property type="match status" value="1"/>
</dbReference>
<gene>
    <name evidence="3" type="ORF">LARSCL_LOCUS17060</name>
</gene>
<dbReference type="PANTHER" id="PTHR24413">
    <property type="entry name" value="SPECKLE-TYPE POZ PROTEIN"/>
    <property type="match status" value="1"/>
</dbReference>
<dbReference type="SMART" id="SM00225">
    <property type="entry name" value="BTB"/>
    <property type="match status" value="1"/>
</dbReference>
<dbReference type="EMBL" id="CAXIEN010000282">
    <property type="protein sequence ID" value="CAL1291398.1"/>
    <property type="molecule type" value="Genomic_DNA"/>
</dbReference>
<feature type="domain" description="BTB" evidence="1">
    <location>
        <begin position="347"/>
        <end position="414"/>
    </location>
</feature>
<dbReference type="AlphaFoldDB" id="A0AAV2B5A1"/>
<dbReference type="InterPro" id="IPR011333">
    <property type="entry name" value="SKP1/BTB/POZ_sf"/>
</dbReference>
<dbReference type="PROSITE" id="PS50144">
    <property type="entry name" value="MATH"/>
    <property type="match status" value="1"/>
</dbReference>
<dbReference type="Gene3D" id="1.25.40.420">
    <property type="match status" value="1"/>
</dbReference>
<proteinExistence type="predicted"/>
<comment type="caution">
    <text evidence="3">The sequence shown here is derived from an EMBL/GenBank/DDBJ whole genome shotgun (WGS) entry which is preliminary data.</text>
</comment>
<accession>A0AAV2B5A1</accession>
<evidence type="ECO:0000259" key="2">
    <source>
        <dbReference type="PROSITE" id="PS50144"/>
    </source>
</evidence>
<organism evidence="3 4">
    <name type="scientific">Larinioides sclopetarius</name>
    <dbReference type="NCBI Taxonomy" id="280406"/>
    <lineage>
        <taxon>Eukaryota</taxon>
        <taxon>Metazoa</taxon>
        <taxon>Ecdysozoa</taxon>
        <taxon>Arthropoda</taxon>
        <taxon>Chelicerata</taxon>
        <taxon>Arachnida</taxon>
        <taxon>Araneae</taxon>
        <taxon>Araneomorphae</taxon>
        <taxon>Entelegynae</taxon>
        <taxon>Araneoidea</taxon>
        <taxon>Araneidae</taxon>
        <taxon>Larinioides</taxon>
    </lineage>
</organism>
<protein>
    <recommendedName>
        <fullName evidence="5">Speckle-type POZ protein</fullName>
    </recommendedName>
</protein>
<dbReference type="Pfam" id="PF22486">
    <property type="entry name" value="MATH_2"/>
    <property type="match status" value="1"/>
</dbReference>
<evidence type="ECO:0000259" key="1">
    <source>
        <dbReference type="PROSITE" id="PS50097"/>
    </source>
</evidence>
<dbReference type="InterPro" id="IPR008974">
    <property type="entry name" value="TRAF-like"/>
</dbReference>
<name>A0AAV2B5A1_9ARAC</name>
<evidence type="ECO:0000313" key="3">
    <source>
        <dbReference type="EMBL" id="CAL1291398.1"/>
    </source>
</evidence>
<dbReference type="InterPro" id="IPR000210">
    <property type="entry name" value="BTB/POZ_dom"/>
</dbReference>
<dbReference type="CDD" id="cd18186">
    <property type="entry name" value="BTB_POZ_ZBTB_KLHL-like"/>
    <property type="match status" value="1"/>
</dbReference>
<feature type="domain" description="MATH" evidence="2">
    <location>
        <begin position="7"/>
        <end position="138"/>
    </location>
</feature>